<feature type="transmembrane region" description="Helical" evidence="1">
    <location>
        <begin position="40"/>
        <end position="61"/>
    </location>
</feature>
<gene>
    <name evidence="2" type="ORF">GCM10022197_33190</name>
</gene>
<sequence length="198" mass="20154">MAVTLAGPAGLAAAPILTAVTNAGTAGIERDLVGRAQHNAMLVAVGSILATASVILALLALNATTRGVTSTTAVPWIITLLVCGAVVGLICVSQQRLWLRAANAWGAGVPNGGERLSWVLHLVSYPVVVLGLFAGIAASHAVDFAGAVANWSALAIVPLIASQVVGAVRYVRKAGPPGTVPTHVRALAARIERSRHED</sequence>
<accession>A0ABP6Y273</accession>
<keyword evidence="1" id="KW-0812">Transmembrane</keyword>
<evidence type="ECO:0000256" key="1">
    <source>
        <dbReference type="SAM" id="Phobius"/>
    </source>
</evidence>
<feature type="transmembrane region" description="Helical" evidence="1">
    <location>
        <begin position="148"/>
        <end position="168"/>
    </location>
</feature>
<keyword evidence="3" id="KW-1185">Reference proteome</keyword>
<protein>
    <submittedName>
        <fullName evidence="2">Uncharacterized protein</fullName>
    </submittedName>
</protein>
<dbReference type="EMBL" id="BAAAYR010000004">
    <property type="protein sequence ID" value="GAA3573679.1"/>
    <property type="molecule type" value="Genomic_DNA"/>
</dbReference>
<evidence type="ECO:0000313" key="2">
    <source>
        <dbReference type="EMBL" id="GAA3573679.1"/>
    </source>
</evidence>
<organism evidence="2 3">
    <name type="scientific">Microlunatus spumicola</name>
    <dbReference type="NCBI Taxonomy" id="81499"/>
    <lineage>
        <taxon>Bacteria</taxon>
        <taxon>Bacillati</taxon>
        <taxon>Actinomycetota</taxon>
        <taxon>Actinomycetes</taxon>
        <taxon>Propionibacteriales</taxon>
        <taxon>Propionibacteriaceae</taxon>
        <taxon>Microlunatus</taxon>
    </lineage>
</organism>
<name>A0ABP6Y273_9ACTN</name>
<evidence type="ECO:0000313" key="3">
    <source>
        <dbReference type="Proteomes" id="UP001500767"/>
    </source>
</evidence>
<keyword evidence="1" id="KW-0472">Membrane</keyword>
<reference evidence="3" key="1">
    <citation type="journal article" date="2019" name="Int. J. Syst. Evol. Microbiol.">
        <title>The Global Catalogue of Microorganisms (GCM) 10K type strain sequencing project: providing services to taxonomists for standard genome sequencing and annotation.</title>
        <authorList>
            <consortium name="The Broad Institute Genomics Platform"/>
            <consortium name="The Broad Institute Genome Sequencing Center for Infectious Disease"/>
            <person name="Wu L."/>
            <person name="Ma J."/>
        </authorList>
    </citation>
    <scope>NUCLEOTIDE SEQUENCE [LARGE SCALE GENOMIC DNA]</scope>
    <source>
        <strain evidence="3">JCM 16540</strain>
    </source>
</reference>
<feature type="transmembrane region" description="Helical" evidence="1">
    <location>
        <begin position="122"/>
        <end position="142"/>
    </location>
</feature>
<proteinExistence type="predicted"/>
<feature type="transmembrane region" description="Helical" evidence="1">
    <location>
        <begin position="73"/>
        <end position="92"/>
    </location>
</feature>
<comment type="caution">
    <text evidence="2">The sequence shown here is derived from an EMBL/GenBank/DDBJ whole genome shotgun (WGS) entry which is preliminary data.</text>
</comment>
<dbReference type="Proteomes" id="UP001500767">
    <property type="component" value="Unassembled WGS sequence"/>
</dbReference>
<keyword evidence="1" id="KW-1133">Transmembrane helix</keyword>
<feature type="transmembrane region" description="Helical" evidence="1">
    <location>
        <begin position="6"/>
        <end position="28"/>
    </location>
</feature>